<evidence type="ECO:0000313" key="2">
    <source>
        <dbReference type="Proteomes" id="UP001281147"/>
    </source>
</evidence>
<keyword evidence="2" id="KW-1185">Reference proteome</keyword>
<accession>A0ACC3MU59</accession>
<dbReference type="Proteomes" id="UP001281147">
    <property type="component" value="Unassembled WGS sequence"/>
</dbReference>
<sequence length="355" mass="38315">MRAARFYDKGDIRVEDVDEPVASDGKVLVDVEWCGICGSELHEYLIGPVFLPTKPHPLTGETIPITLGHELCGRVKNPPPGSRFKEGEAVMVDPRITCQSCSSCKAGRNHCCAVLGYVGGSASGGYGERVAVEERMLHPLGPNIPLEYAAVIEPLAVVHHAVKESGINQWDDKTVLVLGGGPVGLALLLDLRAHGATNVIVSEPALVRREQVAEFAQAVINPAKENVGEGCRELTGGHGVDVVFDCAGVPVGLEAGFDAVRNSGLYIMVAVWELTLPCWQFLFKHITIKGVLIFTTEDFEEVMQWMAEGKLAGYEKMVTGRIGVDDIVEKGFEELVNNKDKHIKILVSPKSAVIA</sequence>
<comment type="caution">
    <text evidence="1">The sequence shown here is derived from an EMBL/GenBank/DDBJ whole genome shotgun (WGS) entry which is preliminary data.</text>
</comment>
<name>A0ACC3MU59_9PEZI</name>
<gene>
    <name evidence="1" type="ORF">LTR37_014230</name>
</gene>
<reference evidence="1" key="1">
    <citation type="submission" date="2023-07" db="EMBL/GenBank/DDBJ databases">
        <title>Black Yeasts Isolated from many extreme environments.</title>
        <authorList>
            <person name="Coleine C."/>
            <person name="Stajich J.E."/>
            <person name="Selbmann L."/>
        </authorList>
    </citation>
    <scope>NUCLEOTIDE SEQUENCE</scope>
    <source>
        <strain evidence="1">CCFEE 5714</strain>
    </source>
</reference>
<protein>
    <submittedName>
        <fullName evidence="1">Uncharacterized protein</fullName>
    </submittedName>
</protein>
<evidence type="ECO:0000313" key="1">
    <source>
        <dbReference type="EMBL" id="KAK3703784.1"/>
    </source>
</evidence>
<dbReference type="EMBL" id="JAUTXU010000147">
    <property type="protein sequence ID" value="KAK3703784.1"/>
    <property type="molecule type" value="Genomic_DNA"/>
</dbReference>
<organism evidence="1 2">
    <name type="scientific">Vermiconidia calcicola</name>
    <dbReference type="NCBI Taxonomy" id="1690605"/>
    <lineage>
        <taxon>Eukaryota</taxon>
        <taxon>Fungi</taxon>
        <taxon>Dikarya</taxon>
        <taxon>Ascomycota</taxon>
        <taxon>Pezizomycotina</taxon>
        <taxon>Dothideomycetes</taxon>
        <taxon>Dothideomycetidae</taxon>
        <taxon>Mycosphaerellales</taxon>
        <taxon>Extremaceae</taxon>
        <taxon>Vermiconidia</taxon>
    </lineage>
</organism>
<proteinExistence type="predicted"/>